<accession>A0A5B8ZDP9</accession>
<reference evidence="3" key="1">
    <citation type="submission" date="2019-08" db="EMBL/GenBank/DDBJ databases">
        <authorList>
            <person name="Zheng X."/>
        </authorList>
    </citation>
    <scope>NUCLEOTIDE SEQUENCE [LARGE SCALE GENOMIC DNA]</scope>
    <source>
        <strain evidence="3">FJAT-25496</strain>
    </source>
</reference>
<keyword evidence="3" id="KW-1185">Reference proteome</keyword>
<evidence type="ECO:0000313" key="3">
    <source>
        <dbReference type="Proteomes" id="UP000321555"/>
    </source>
</evidence>
<proteinExistence type="predicted"/>
<evidence type="ECO:0000256" key="1">
    <source>
        <dbReference type="SAM" id="MobiDB-lite"/>
    </source>
</evidence>
<dbReference type="Proteomes" id="UP000321555">
    <property type="component" value="Chromosome"/>
</dbReference>
<dbReference type="KEGG" id="bda:FSZ17_21510"/>
<dbReference type="EMBL" id="CP042593">
    <property type="protein sequence ID" value="QED49636.1"/>
    <property type="molecule type" value="Genomic_DNA"/>
</dbReference>
<gene>
    <name evidence="2" type="ORF">FSZ17_21510</name>
</gene>
<sequence>MEVSLYRRLTGSKTPATRLRENQRNLSGGSTARKGPIGSTNHPWWMKPPLMEVLLHDISHLTDDKHADRPLNGYLLNCYYILLCQKMLNI</sequence>
<feature type="region of interest" description="Disordered" evidence="1">
    <location>
        <begin position="1"/>
        <end position="42"/>
    </location>
</feature>
<dbReference type="OrthoDB" id="2931860at2"/>
<organism evidence="2 3">
    <name type="scientific">Cytobacillus dafuensis</name>
    <name type="common">Bacillus dafuensis</name>
    <dbReference type="NCBI Taxonomy" id="1742359"/>
    <lineage>
        <taxon>Bacteria</taxon>
        <taxon>Bacillati</taxon>
        <taxon>Bacillota</taxon>
        <taxon>Bacilli</taxon>
        <taxon>Bacillales</taxon>
        <taxon>Bacillaceae</taxon>
        <taxon>Cytobacillus</taxon>
    </lineage>
</organism>
<name>A0A5B8ZDP9_CYTDA</name>
<dbReference type="AlphaFoldDB" id="A0A5B8ZDP9"/>
<evidence type="ECO:0000313" key="2">
    <source>
        <dbReference type="EMBL" id="QED49636.1"/>
    </source>
</evidence>
<protein>
    <submittedName>
        <fullName evidence="2">Uncharacterized protein</fullName>
    </submittedName>
</protein>